<dbReference type="OrthoDB" id="5327538at2759"/>
<name>A0A2V1E174_9PLEO</name>
<evidence type="ECO:0000313" key="1">
    <source>
        <dbReference type="EMBL" id="PVI04277.1"/>
    </source>
</evidence>
<evidence type="ECO:0000313" key="2">
    <source>
        <dbReference type="Proteomes" id="UP000244855"/>
    </source>
</evidence>
<dbReference type="Proteomes" id="UP000244855">
    <property type="component" value="Unassembled WGS sequence"/>
</dbReference>
<proteinExistence type="predicted"/>
<sequence>MDAARKPPPSARWASFEGWDYNGMKQRLELFMDTIHKPALLDHVERISGKKANMSEPFSAGQYWCCFEFILDDQNLIIARVRLPRHPDSNENMTEEAELYAIQCEVETMEFLQHNSTTVPAPKLYAYEPPGSQQAVAVGAGYMLIEGFYGNTLEDVKFDVCDLPINTQEHIIAQWTSIQAELATFSFDRIGSISHYSQEEKGVVTVGHLASAVAERFPSGGPFTTSQQYFEAVGEARYRSALKDASESDEGDASDRFCVLGAFIFCDIVARTTLFNDETKSFHLNHMDMGTQNILVDDDFKFLAIIDWELAQTAPVQVNHFPMPFPLISSDTSIQERLQDPEHVAYRNVARQTAAQKLYQQKFRDAERSLAEKGRKVLPSIAEGLQGHASRIYAILEKLGGGWGRSEEFTYEMVRLAFGIEGDEAKRYIERMEAKINEQKG</sequence>
<organism evidence="1 2">
    <name type="scientific">Periconia macrospinosa</name>
    <dbReference type="NCBI Taxonomy" id="97972"/>
    <lineage>
        <taxon>Eukaryota</taxon>
        <taxon>Fungi</taxon>
        <taxon>Dikarya</taxon>
        <taxon>Ascomycota</taxon>
        <taxon>Pezizomycotina</taxon>
        <taxon>Dothideomycetes</taxon>
        <taxon>Pleosporomycetidae</taxon>
        <taxon>Pleosporales</taxon>
        <taxon>Massarineae</taxon>
        <taxon>Periconiaceae</taxon>
        <taxon>Periconia</taxon>
    </lineage>
</organism>
<dbReference type="SUPFAM" id="SSF56112">
    <property type="entry name" value="Protein kinase-like (PK-like)"/>
    <property type="match status" value="1"/>
</dbReference>
<protein>
    <submittedName>
        <fullName evidence="1">Uncharacterized protein</fullName>
    </submittedName>
</protein>
<accession>A0A2V1E174</accession>
<dbReference type="AlphaFoldDB" id="A0A2V1E174"/>
<dbReference type="PANTHER" id="PTHR21310">
    <property type="entry name" value="AMINOGLYCOSIDE PHOSPHOTRANSFERASE-RELATED-RELATED"/>
    <property type="match status" value="1"/>
</dbReference>
<dbReference type="PANTHER" id="PTHR21310:SF15">
    <property type="entry name" value="AMINOGLYCOSIDE PHOSPHOTRANSFERASE DOMAIN-CONTAINING PROTEIN"/>
    <property type="match status" value="1"/>
</dbReference>
<dbReference type="EMBL" id="KZ805323">
    <property type="protein sequence ID" value="PVI04277.1"/>
    <property type="molecule type" value="Genomic_DNA"/>
</dbReference>
<reference evidence="1 2" key="1">
    <citation type="journal article" date="2018" name="Sci. Rep.">
        <title>Comparative genomics provides insights into the lifestyle and reveals functional heterogeneity of dark septate endophytic fungi.</title>
        <authorList>
            <person name="Knapp D.G."/>
            <person name="Nemeth J.B."/>
            <person name="Barry K."/>
            <person name="Hainaut M."/>
            <person name="Henrissat B."/>
            <person name="Johnson J."/>
            <person name="Kuo A."/>
            <person name="Lim J.H.P."/>
            <person name="Lipzen A."/>
            <person name="Nolan M."/>
            <person name="Ohm R.A."/>
            <person name="Tamas L."/>
            <person name="Grigoriev I.V."/>
            <person name="Spatafora J.W."/>
            <person name="Nagy L.G."/>
            <person name="Kovacs G.M."/>
        </authorList>
    </citation>
    <scope>NUCLEOTIDE SEQUENCE [LARGE SCALE GENOMIC DNA]</scope>
    <source>
        <strain evidence="1 2">DSE2036</strain>
    </source>
</reference>
<dbReference type="InterPro" id="IPR051678">
    <property type="entry name" value="AGP_Transferase"/>
</dbReference>
<keyword evidence="2" id="KW-1185">Reference proteome</keyword>
<dbReference type="InterPro" id="IPR011009">
    <property type="entry name" value="Kinase-like_dom_sf"/>
</dbReference>
<gene>
    <name evidence="1" type="ORF">DM02DRAFT_586500</name>
</gene>